<proteinExistence type="predicted"/>
<keyword evidence="2" id="KW-0472">Membrane</keyword>
<dbReference type="AlphaFoldDB" id="A0A836BPY7"/>
<evidence type="ECO:0000313" key="3">
    <source>
        <dbReference type="EMBL" id="KAG2484826.1"/>
    </source>
</evidence>
<feature type="transmembrane region" description="Helical" evidence="2">
    <location>
        <begin position="134"/>
        <end position="156"/>
    </location>
</feature>
<keyword evidence="4" id="KW-1185">Reference proteome</keyword>
<reference evidence="3" key="1">
    <citation type="journal article" date="2020" name="bioRxiv">
        <title>Comparative genomics of Chlamydomonas.</title>
        <authorList>
            <person name="Craig R.J."/>
            <person name="Hasan A.R."/>
            <person name="Ness R.W."/>
            <person name="Keightley P.D."/>
        </authorList>
    </citation>
    <scope>NUCLEOTIDE SEQUENCE</scope>
    <source>
        <strain evidence="3">CCAP 11/70</strain>
    </source>
</reference>
<evidence type="ECO:0000313" key="4">
    <source>
        <dbReference type="Proteomes" id="UP000612055"/>
    </source>
</evidence>
<accession>A0A836BPY7</accession>
<feature type="region of interest" description="Disordered" evidence="1">
    <location>
        <begin position="88"/>
        <end position="122"/>
    </location>
</feature>
<dbReference type="EMBL" id="JAEHOE010000141">
    <property type="protein sequence ID" value="KAG2484826.1"/>
    <property type="molecule type" value="Genomic_DNA"/>
</dbReference>
<evidence type="ECO:0000256" key="2">
    <source>
        <dbReference type="SAM" id="Phobius"/>
    </source>
</evidence>
<dbReference type="OrthoDB" id="532041at2759"/>
<keyword evidence="2" id="KW-1133">Transmembrane helix</keyword>
<sequence>MPNGGVPLLADYDPSWQRPRERSVEVGFQDELNHTEEHLAAVQVFVTREWLEACFVEPTWAEFESSDCRLLSTTAGIMTGLLPRDGAPVLTKSGSRSRPPKAGAGAGTRPQAGGAGTAASETPSATLWTAAKKALPMILVNLAMMAIAMYITRFVGSQAKRS</sequence>
<gene>
    <name evidence="3" type="ORF">HYH03_016393</name>
</gene>
<name>A0A836BPY7_9CHLO</name>
<comment type="caution">
    <text evidence="3">The sequence shown here is derived from an EMBL/GenBank/DDBJ whole genome shotgun (WGS) entry which is preliminary data.</text>
</comment>
<evidence type="ECO:0000256" key="1">
    <source>
        <dbReference type="SAM" id="MobiDB-lite"/>
    </source>
</evidence>
<protein>
    <submittedName>
        <fullName evidence="3">Uncharacterized protein</fullName>
    </submittedName>
</protein>
<organism evidence="3 4">
    <name type="scientific">Edaphochlamys debaryana</name>
    <dbReference type="NCBI Taxonomy" id="47281"/>
    <lineage>
        <taxon>Eukaryota</taxon>
        <taxon>Viridiplantae</taxon>
        <taxon>Chlorophyta</taxon>
        <taxon>core chlorophytes</taxon>
        <taxon>Chlorophyceae</taxon>
        <taxon>CS clade</taxon>
        <taxon>Chlamydomonadales</taxon>
        <taxon>Chlamydomonadales incertae sedis</taxon>
        <taxon>Edaphochlamys</taxon>
    </lineage>
</organism>
<dbReference type="Proteomes" id="UP000612055">
    <property type="component" value="Unassembled WGS sequence"/>
</dbReference>
<keyword evidence="2" id="KW-0812">Transmembrane</keyword>